<feature type="compositionally biased region" description="Basic and acidic residues" evidence="4">
    <location>
        <begin position="31"/>
        <end position="48"/>
    </location>
</feature>
<evidence type="ECO:0000259" key="5">
    <source>
        <dbReference type="PROSITE" id="PS50217"/>
    </source>
</evidence>
<evidence type="ECO:0000313" key="6">
    <source>
        <dbReference type="EMBL" id="KAL0081879.1"/>
    </source>
</evidence>
<reference evidence="6 7" key="1">
    <citation type="submission" date="2024-04" db="EMBL/GenBank/DDBJ databases">
        <title>Symmetric and asymmetric DNA N6-adenine methylation regulates different biological responses in Mucorales.</title>
        <authorList>
            <consortium name="Lawrence Berkeley National Laboratory"/>
            <person name="Lax C."/>
            <person name="Mondo S.J."/>
            <person name="Osorio-Concepcion M."/>
            <person name="Muszewska A."/>
            <person name="Corrochano-Luque M."/>
            <person name="Gutierrez G."/>
            <person name="Riley R."/>
            <person name="Lipzen A."/>
            <person name="Guo J."/>
            <person name="Hundley H."/>
            <person name="Amirebrahimi M."/>
            <person name="Ng V."/>
            <person name="Lorenzo-Gutierrez D."/>
            <person name="Binder U."/>
            <person name="Yang J."/>
            <person name="Song Y."/>
            <person name="Canovas D."/>
            <person name="Navarro E."/>
            <person name="Freitag M."/>
            <person name="Gabaldon T."/>
            <person name="Grigoriev I.V."/>
            <person name="Corrochano L.M."/>
            <person name="Nicolas F.E."/>
            <person name="Garre V."/>
        </authorList>
    </citation>
    <scope>NUCLEOTIDE SEQUENCE [LARGE SCALE GENOMIC DNA]</scope>
    <source>
        <strain evidence="6 7">L51</strain>
    </source>
</reference>
<dbReference type="SUPFAM" id="SSF111430">
    <property type="entry name" value="YAP1 redox domain"/>
    <property type="match status" value="1"/>
</dbReference>
<dbReference type="PROSITE" id="PS00036">
    <property type="entry name" value="BZIP_BASIC"/>
    <property type="match status" value="1"/>
</dbReference>
<evidence type="ECO:0000256" key="1">
    <source>
        <dbReference type="ARBA" id="ARBA00004123"/>
    </source>
</evidence>
<protein>
    <recommendedName>
        <fullName evidence="5">BZIP domain-containing protein</fullName>
    </recommendedName>
</protein>
<accession>A0ABR3AWT0</accession>
<dbReference type="PANTHER" id="PTHR40621:SF6">
    <property type="entry name" value="AP-1-LIKE TRANSCRIPTION FACTOR YAP1-RELATED"/>
    <property type="match status" value="1"/>
</dbReference>
<feature type="compositionally biased region" description="Basic and acidic residues" evidence="4">
    <location>
        <begin position="239"/>
        <end position="255"/>
    </location>
</feature>
<evidence type="ECO:0000256" key="2">
    <source>
        <dbReference type="ARBA" id="ARBA00004496"/>
    </source>
</evidence>
<sequence>MYVYLNTALSQNDAAMTNTALFENTMPIRGQKSEWKPNNDQEKRKWEELGDPDNNNQANKLFQKEESEENSAFEGTLEEQQTRRKEQNRAAQRAFRERKERYVKELEMKIERMEKEYTKNNDALKKENEELQALVKSMEADIYTLRGAVYAFEISANKLREAGIDVSLENSQTMSPPVSGPQQPLVVEDKVSPVQLPLSNMSYNNNKQSNGGSDMMDMFSPNLEEQIYQSHDSNTMVRNDNDNNDHNHNHNHGDNGSDLVVRGLNNNSNGRGGLELGLGGVPCPTEGFVQSTTKRFEHEPHPATLTGVKMIPYSQVWERLSDHPRIEEVNIEELCMEMKQKAKCSGSGAVIEEEELEKVLRRLDNGI</sequence>
<dbReference type="InterPro" id="IPR046347">
    <property type="entry name" value="bZIP_sf"/>
</dbReference>
<organism evidence="6 7">
    <name type="scientific">Phycomyces blakesleeanus</name>
    <dbReference type="NCBI Taxonomy" id="4837"/>
    <lineage>
        <taxon>Eukaryota</taxon>
        <taxon>Fungi</taxon>
        <taxon>Fungi incertae sedis</taxon>
        <taxon>Mucoromycota</taxon>
        <taxon>Mucoromycotina</taxon>
        <taxon>Mucoromycetes</taxon>
        <taxon>Mucorales</taxon>
        <taxon>Phycomycetaceae</taxon>
        <taxon>Phycomyces</taxon>
    </lineage>
</organism>
<name>A0ABR3AWT0_PHYBL</name>
<dbReference type="InterPro" id="IPR004827">
    <property type="entry name" value="bZIP"/>
</dbReference>
<dbReference type="InterPro" id="IPR050936">
    <property type="entry name" value="AP-1-like"/>
</dbReference>
<feature type="domain" description="BZIP" evidence="5">
    <location>
        <begin position="78"/>
        <end position="134"/>
    </location>
</feature>
<dbReference type="InterPro" id="IPR023167">
    <property type="entry name" value="Yap1_redox_dom_sf"/>
</dbReference>
<feature type="region of interest" description="Disordered" evidence="4">
    <location>
        <begin position="237"/>
        <end position="259"/>
    </location>
</feature>
<dbReference type="PROSITE" id="PS50217">
    <property type="entry name" value="BZIP"/>
    <property type="match status" value="1"/>
</dbReference>
<feature type="compositionally biased region" description="Basic and acidic residues" evidence="4">
    <location>
        <begin position="80"/>
        <end position="95"/>
    </location>
</feature>
<evidence type="ECO:0000256" key="3">
    <source>
        <dbReference type="ARBA" id="ARBA00023242"/>
    </source>
</evidence>
<proteinExistence type="predicted"/>
<dbReference type="Gene3D" id="1.20.5.170">
    <property type="match status" value="1"/>
</dbReference>
<dbReference type="Pfam" id="PF00170">
    <property type="entry name" value="bZIP_1"/>
    <property type="match status" value="1"/>
</dbReference>
<dbReference type="Pfam" id="PF08601">
    <property type="entry name" value="PAP1"/>
    <property type="match status" value="1"/>
</dbReference>
<dbReference type="PANTHER" id="PTHR40621">
    <property type="entry name" value="TRANSCRIPTION FACTOR KAPC-RELATED"/>
    <property type="match status" value="1"/>
</dbReference>
<dbReference type="Gene3D" id="1.10.238.100">
    <property type="entry name" value="YAP1 redox domain. Chain B"/>
    <property type="match status" value="1"/>
</dbReference>
<dbReference type="Proteomes" id="UP001448207">
    <property type="component" value="Unassembled WGS sequence"/>
</dbReference>
<evidence type="ECO:0000256" key="4">
    <source>
        <dbReference type="SAM" id="MobiDB-lite"/>
    </source>
</evidence>
<keyword evidence="3" id="KW-0539">Nucleus</keyword>
<gene>
    <name evidence="6" type="ORF">J3Q64DRAFT_1753886</name>
</gene>
<evidence type="ECO:0000313" key="7">
    <source>
        <dbReference type="Proteomes" id="UP001448207"/>
    </source>
</evidence>
<dbReference type="InterPro" id="IPR013910">
    <property type="entry name" value="TF_PAP1"/>
</dbReference>
<feature type="region of interest" description="Disordered" evidence="4">
    <location>
        <begin position="28"/>
        <end position="95"/>
    </location>
</feature>
<dbReference type="SMART" id="SM00338">
    <property type="entry name" value="BRLZ"/>
    <property type="match status" value="1"/>
</dbReference>
<dbReference type="SUPFAM" id="SSF57959">
    <property type="entry name" value="Leucine zipper domain"/>
    <property type="match status" value="1"/>
</dbReference>
<comment type="subcellular location">
    <subcellularLocation>
        <location evidence="2">Cytoplasm</location>
    </subcellularLocation>
    <subcellularLocation>
        <location evidence="1">Nucleus</location>
    </subcellularLocation>
</comment>
<keyword evidence="7" id="KW-1185">Reference proteome</keyword>
<comment type="caution">
    <text evidence="6">The sequence shown here is derived from an EMBL/GenBank/DDBJ whole genome shotgun (WGS) entry which is preliminary data.</text>
</comment>
<dbReference type="EMBL" id="JBCLYO010000016">
    <property type="protein sequence ID" value="KAL0081879.1"/>
    <property type="molecule type" value="Genomic_DNA"/>
</dbReference>
<dbReference type="CDD" id="cd14688">
    <property type="entry name" value="bZIP_YAP"/>
    <property type="match status" value="1"/>
</dbReference>